<evidence type="ECO:0000256" key="5">
    <source>
        <dbReference type="ARBA" id="ARBA00023163"/>
    </source>
</evidence>
<evidence type="ECO:0000256" key="4">
    <source>
        <dbReference type="ARBA" id="ARBA00023125"/>
    </source>
</evidence>
<dbReference type="InterPro" id="IPR000524">
    <property type="entry name" value="Tscrpt_reg_HTH_GntR"/>
</dbReference>
<dbReference type="Gene3D" id="3.40.640.10">
    <property type="entry name" value="Type I PLP-dependent aspartate aminotransferase-like (Major domain)"/>
    <property type="match status" value="1"/>
</dbReference>
<accession>A0A0C6NZI8</accession>
<evidence type="ECO:0000256" key="3">
    <source>
        <dbReference type="ARBA" id="ARBA00023015"/>
    </source>
</evidence>
<feature type="domain" description="HTH gntR-type" evidence="6">
    <location>
        <begin position="30"/>
        <end position="97"/>
    </location>
</feature>
<keyword evidence="4" id="KW-0238">DNA-binding</keyword>
<proteinExistence type="inferred from homology"/>
<dbReference type="InterPro" id="IPR036390">
    <property type="entry name" value="WH_DNA-bd_sf"/>
</dbReference>
<gene>
    <name evidence="7" type="ORF">BN112_0253</name>
</gene>
<dbReference type="InterPro" id="IPR004839">
    <property type="entry name" value="Aminotransferase_I/II_large"/>
</dbReference>
<evidence type="ECO:0000313" key="8">
    <source>
        <dbReference type="Proteomes" id="UP000007564"/>
    </source>
</evidence>
<dbReference type="GO" id="GO:0003700">
    <property type="term" value="F:DNA-binding transcription factor activity"/>
    <property type="evidence" value="ECO:0007669"/>
    <property type="project" value="InterPro"/>
</dbReference>
<reference evidence="7 8" key="1">
    <citation type="journal article" date="2012" name="BMC Genomics">
        <title>Comparative genomics of the classical Bordetella subspecies: the evolution and exchange of virulence-associated diversity amongst closely related pathogens.</title>
        <authorList>
            <person name="Park J."/>
            <person name="Zhang Y."/>
            <person name="Buboltz A.M."/>
            <person name="Zhang X."/>
            <person name="Schuster S.C."/>
            <person name="Ahuja U."/>
            <person name="Liu M."/>
            <person name="Miller J.F."/>
            <person name="Sebaihia M."/>
            <person name="Bentley S.D."/>
            <person name="Parkhill J."/>
            <person name="Harvill E.T."/>
        </authorList>
    </citation>
    <scope>NUCLEOTIDE SEQUENCE [LARGE SCALE GENOMIC DNA]</scope>
    <source>
        <strain evidence="7 8">253</strain>
    </source>
</reference>
<dbReference type="Proteomes" id="UP000007564">
    <property type="component" value="Chromosome"/>
</dbReference>
<keyword evidence="5" id="KW-0804">Transcription</keyword>
<comment type="similarity">
    <text evidence="1">In the C-terminal section; belongs to the class-I pyridoxal-phosphate-dependent aminotransferase family.</text>
</comment>
<dbReference type="GO" id="GO:0030170">
    <property type="term" value="F:pyridoxal phosphate binding"/>
    <property type="evidence" value="ECO:0007669"/>
    <property type="project" value="InterPro"/>
</dbReference>
<dbReference type="CDD" id="cd07377">
    <property type="entry name" value="WHTH_GntR"/>
    <property type="match status" value="1"/>
</dbReference>
<dbReference type="HOGENOM" id="CLU_017584_0_1_4"/>
<sequence length="493" mass="53350">MIKSATNRLFDRAMDFAAILQQAPPAGARLPLQRQLLQRFKNAILDGRLAPGSRLPASRALAQQLGISRNTVLLAYEHLAAEGYVRADRQGTRVAGLARAGMPARASAASSAGPTARRLAALKASAPRTDTYLPLRPGTPALNHFPASAWRNALERALREAPAALLGYGEPAGEPRLRQAIAAYLAAARGVRCEARQIVITEGAQEGLALCVRLLGNAGDTAWVEDPGYRGAKTALRCGDMRVVPVRVDAAGLLAPPQAWRDAPPRLIYVTPSHQYPTGAVLPVTRRLALIEQARRAGAWIIEDDYDSEFRHQGEPIAAMQGLVPDAPVLYVGTYSKTMFPSLRLGFVVLPTGLADEAAEALAEMLRGGHRHEQWALASFIESGQFTRHLNRMRRLYRERQQALRAALARHLRVPHEVLGGHCGLHLTLRLPAALDDRAIAAQALRLGMAPQALSGFAIAPRPEDTGLVLGYGNTSAELFEPLIERLARLIQA</sequence>
<dbReference type="Pfam" id="PF00392">
    <property type="entry name" value="GntR"/>
    <property type="match status" value="1"/>
</dbReference>
<dbReference type="PROSITE" id="PS50949">
    <property type="entry name" value="HTH_GNTR"/>
    <property type="match status" value="1"/>
</dbReference>
<name>A0A0C6NZI8_BORBO</name>
<dbReference type="EMBL" id="HE965806">
    <property type="protein sequence ID" value="CCJ52171.1"/>
    <property type="molecule type" value="Genomic_DNA"/>
</dbReference>
<evidence type="ECO:0000256" key="2">
    <source>
        <dbReference type="ARBA" id="ARBA00022898"/>
    </source>
</evidence>
<dbReference type="InterPro" id="IPR036388">
    <property type="entry name" value="WH-like_DNA-bd_sf"/>
</dbReference>
<dbReference type="GO" id="GO:0003677">
    <property type="term" value="F:DNA binding"/>
    <property type="evidence" value="ECO:0007669"/>
    <property type="project" value="UniProtKB-KW"/>
</dbReference>
<dbReference type="Gene3D" id="1.10.10.10">
    <property type="entry name" value="Winged helix-like DNA-binding domain superfamily/Winged helix DNA-binding domain"/>
    <property type="match status" value="1"/>
</dbReference>
<evidence type="ECO:0000256" key="1">
    <source>
        <dbReference type="ARBA" id="ARBA00005384"/>
    </source>
</evidence>
<dbReference type="OrthoDB" id="9804020at2"/>
<dbReference type="AlphaFoldDB" id="A0A0C6NZI8"/>
<dbReference type="SMART" id="SM00345">
    <property type="entry name" value="HTH_GNTR"/>
    <property type="match status" value="1"/>
</dbReference>
<keyword evidence="2" id="KW-0663">Pyridoxal phosphate</keyword>
<dbReference type="PANTHER" id="PTHR46577">
    <property type="entry name" value="HTH-TYPE TRANSCRIPTIONAL REGULATORY PROTEIN GABR"/>
    <property type="match status" value="1"/>
</dbReference>
<evidence type="ECO:0000313" key="7">
    <source>
        <dbReference type="EMBL" id="CCJ52171.1"/>
    </source>
</evidence>
<dbReference type="PRINTS" id="PR00035">
    <property type="entry name" value="HTHGNTR"/>
</dbReference>
<dbReference type="PANTHER" id="PTHR46577:SF1">
    <property type="entry name" value="HTH-TYPE TRANSCRIPTIONAL REGULATORY PROTEIN GABR"/>
    <property type="match status" value="1"/>
</dbReference>
<dbReference type="SUPFAM" id="SSF53383">
    <property type="entry name" value="PLP-dependent transferases"/>
    <property type="match status" value="1"/>
</dbReference>
<protein>
    <submittedName>
        <fullName evidence="7">Putative GntR-family transcriptional regulator</fullName>
    </submittedName>
</protein>
<dbReference type="Pfam" id="PF00155">
    <property type="entry name" value="Aminotran_1_2"/>
    <property type="match status" value="1"/>
</dbReference>
<organism evidence="7 8">
    <name type="scientific">Bordetella bronchiseptica 253</name>
    <dbReference type="NCBI Taxonomy" id="568707"/>
    <lineage>
        <taxon>Bacteria</taxon>
        <taxon>Pseudomonadati</taxon>
        <taxon>Pseudomonadota</taxon>
        <taxon>Betaproteobacteria</taxon>
        <taxon>Burkholderiales</taxon>
        <taxon>Alcaligenaceae</taxon>
        <taxon>Bordetella</taxon>
    </lineage>
</organism>
<evidence type="ECO:0000259" key="6">
    <source>
        <dbReference type="PROSITE" id="PS50949"/>
    </source>
</evidence>
<dbReference type="RefSeq" id="WP_010926511.1">
    <property type="nucleotide sequence ID" value="NC_019382.1"/>
</dbReference>
<dbReference type="CDD" id="cd00609">
    <property type="entry name" value="AAT_like"/>
    <property type="match status" value="1"/>
</dbReference>
<dbReference type="InterPro" id="IPR015421">
    <property type="entry name" value="PyrdxlP-dep_Trfase_major"/>
</dbReference>
<dbReference type="InterPro" id="IPR015424">
    <property type="entry name" value="PyrdxlP-dep_Trfase"/>
</dbReference>
<dbReference type="InterPro" id="IPR051446">
    <property type="entry name" value="HTH_trans_reg/aminotransferase"/>
</dbReference>
<keyword evidence="3" id="KW-0805">Transcription regulation</keyword>
<dbReference type="KEGG" id="bbh:BN112_0253"/>
<dbReference type="SUPFAM" id="SSF46785">
    <property type="entry name" value="Winged helix' DNA-binding domain"/>
    <property type="match status" value="1"/>
</dbReference>